<keyword evidence="2" id="KW-1185">Reference proteome</keyword>
<evidence type="ECO:0000313" key="1">
    <source>
        <dbReference type="EMBL" id="ORX39264.1"/>
    </source>
</evidence>
<proteinExistence type="predicted"/>
<protein>
    <submittedName>
        <fullName evidence="1">Uncharacterized protein</fullName>
    </submittedName>
</protein>
<dbReference type="Proteomes" id="UP000193218">
    <property type="component" value="Unassembled WGS sequence"/>
</dbReference>
<reference evidence="1 2" key="1">
    <citation type="submission" date="2017-03" db="EMBL/GenBank/DDBJ databases">
        <title>Widespread Adenine N6-methylation of Active Genes in Fungi.</title>
        <authorList>
            <consortium name="DOE Joint Genome Institute"/>
            <person name="Mondo S.J."/>
            <person name="Dannebaum R.O."/>
            <person name="Kuo R.C."/>
            <person name="Louie K.B."/>
            <person name="Bewick A.J."/>
            <person name="Labutti K."/>
            <person name="Haridas S."/>
            <person name="Kuo A."/>
            <person name="Salamov A."/>
            <person name="Ahrendt S.R."/>
            <person name="Lau R."/>
            <person name="Bowen B.P."/>
            <person name="Lipzen A."/>
            <person name="Sullivan W."/>
            <person name="Andreopoulos W.B."/>
            <person name="Clum A."/>
            <person name="Lindquist E."/>
            <person name="Daum C."/>
            <person name="Northen T.R."/>
            <person name="Ramamoorthy G."/>
            <person name="Schmitz R.J."/>
            <person name="Gryganskyi A."/>
            <person name="Culley D."/>
            <person name="Magnuson J."/>
            <person name="James T.Y."/>
            <person name="O'Malley M.A."/>
            <person name="Stajich J.E."/>
            <person name="Spatafora J.W."/>
            <person name="Visel A."/>
            <person name="Grigoriev I.V."/>
        </authorList>
    </citation>
    <scope>NUCLEOTIDE SEQUENCE [LARGE SCALE GENOMIC DNA]</scope>
    <source>
        <strain evidence="1 2">NRRL Y-17943</strain>
    </source>
</reference>
<dbReference type="OrthoDB" id="5541797at2759"/>
<comment type="caution">
    <text evidence="1">The sequence shown here is derived from an EMBL/GenBank/DDBJ whole genome shotgun (WGS) entry which is preliminary data.</text>
</comment>
<organism evidence="1 2">
    <name type="scientific">Kockovaella imperatae</name>
    <dbReference type="NCBI Taxonomy" id="4999"/>
    <lineage>
        <taxon>Eukaryota</taxon>
        <taxon>Fungi</taxon>
        <taxon>Dikarya</taxon>
        <taxon>Basidiomycota</taxon>
        <taxon>Agaricomycotina</taxon>
        <taxon>Tremellomycetes</taxon>
        <taxon>Tremellales</taxon>
        <taxon>Cuniculitremaceae</taxon>
        <taxon>Kockovaella</taxon>
    </lineage>
</organism>
<dbReference type="InParanoid" id="A0A1Y1UP29"/>
<accession>A0A1Y1UP29</accession>
<dbReference type="AlphaFoldDB" id="A0A1Y1UP29"/>
<gene>
    <name evidence="1" type="ORF">BD324DRAFT_321948</name>
</gene>
<sequence length="255" mass="29008">MPRTSKRCDVLRTLKDLGAVDKNFPLTKITSPPASLPRHVKPFKGFHVEFPSGGEAFKAFDILSKNPTFSSRSADLQLLDSNASIYFGQMMTSTQVEIRKINLRLDTSSPTFYFNKEWMTKPGCEGRRVTITGMPTGVPFRFVRDIVLDRYFALGTSRDFNDDTIAQRVVKNQREFEDPMEGGSDGVQQVPSCVPFVFCWPLIWKITLYRSLVCSRFVVSFKSVESASRAARQLNMTRYTNRSGARYLIRASVVW</sequence>
<dbReference type="GeneID" id="33554287"/>
<evidence type="ECO:0000313" key="2">
    <source>
        <dbReference type="Proteomes" id="UP000193218"/>
    </source>
</evidence>
<name>A0A1Y1UP29_9TREE</name>
<dbReference type="EMBL" id="NBSH01000003">
    <property type="protein sequence ID" value="ORX39264.1"/>
    <property type="molecule type" value="Genomic_DNA"/>
</dbReference>
<dbReference type="RefSeq" id="XP_021873127.1">
    <property type="nucleotide sequence ID" value="XM_022012479.1"/>
</dbReference>